<organism evidence="1">
    <name type="scientific">marine metagenome</name>
    <dbReference type="NCBI Taxonomy" id="408172"/>
    <lineage>
        <taxon>unclassified sequences</taxon>
        <taxon>metagenomes</taxon>
        <taxon>ecological metagenomes</taxon>
    </lineage>
</organism>
<sequence length="111" mass="11947">MGQPITVVEKPSSRTGVVRYETNRALTGMGHERYRAGDEILGTAPADELARRLFDRGGITGVHVNGNVVTVELTEAKAEAEGIDEVIASLYLYWVEGVEVPSDDELMGADG</sequence>
<proteinExistence type="predicted"/>
<dbReference type="AlphaFoldDB" id="A0A381R605"/>
<accession>A0A381R605</accession>
<protein>
    <recommendedName>
        <fullName evidence="2">Scaffold protein Nfu/NifU N-terminal domain-containing protein</fullName>
    </recommendedName>
</protein>
<name>A0A381R605_9ZZZZ</name>
<reference evidence="1" key="1">
    <citation type="submission" date="2018-05" db="EMBL/GenBank/DDBJ databases">
        <authorList>
            <person name="Lanie J.A."/>
            <person name="Ng W.-L."/>
            <person name="Kazmierczak K.M."/>
            <person name="Andrzejewski T.M."/>
            <person name="Davidsen T.M."/>
            <person name="Wayne K.J."/>
            <person name="Tettelin H."/>
            <person name="Glass J.I."/>
            <person name="Rusch D."/>
            <person name="Podicherti R."/>
            <person name="Tsui H.-C.T."/>
            <person name="Winkler M.E."/>
        </authorList>
    </citation>
    <scope>NUCLEOTIDE SEQUENCE</scope>
</reference>
<evidence type="ECO:0008006" key="2">
    <source>
        <dbReference type="Google" id="ProtNLM"/>
    </source>
</evidence>
<evidence type="ECO:0000313" key="1">
    <source>
        <dbReference type="EMBL" id="SUZ85013.1"/>
    </source>
</evidence>
<dbReference type="EMBL" id="UINC01001616">
    <property type="protein sequence ID" value="SUZ85013.1"/>
    <property type="molecule type" value="Genomic_DNA"/>
</dbReference>
<gene>
    <name evidence="1" type="ORF">METZ01_LOCUS37867</name>
</gene>